<evidence type="ECO:0000313" key="10">
    <source>
        <dbReference type="Proteomes" id="UP001190336"/>
    </source>
</evidence>
<evidence type="ECO:0000256" key="6">
    <source>
        <dbReference type="ARBA" id="ARBA00022989"/>
    </source>
</evidence>
<feature type="transmembrane region" description="Helical" evidence="8">
    <location>
        <begin position="215"/>
        <end position="233"/>
    </location>
</feature>
<feature type="transmembrane region" description="Helical" evidence="8">
    <location>
        <begin position="172"/>
        <end position="195"/>
    </location>
</feature>
<sequence>MGQILIPAPVSTATAPIRRRPRIPDAAVIAVIATVLAALGASRPSLWFDEAATLSAATHRSLPELWRMLTHIDAVHGLYYLFMHGWFTVFPATEFWARLPSCLAAGGGAAGVVVLSRMFASRQVSVCAGAVYAILPRITWAGIEARPYAFSALAAVWVTVLWVTALRRNTRALWVGYAIAVVGSTLLSVFAVLMLPVHAAALRRMPGGRAVRRRWVVAAGGAAAAVAPFLWFASGQIRQVGWIRPPSPHTVGEIVVQQYFEQSTPFAALAWLLIAAAVVAVRSGARRPPGDDRGALVWLCVVWLLVPTAAAMTYSVWVKPVYYPRYLIGTAPAMAIVLAFAVTTVVGSRRAVIGIVAVMALAAAPNFVVHQRGRYAKEGWDYSAVADVIVGHARAGDCLLIDNTTRWAPGPIRALTAARPDAFATLTDPGLGPHRQALGRLWDGHLGVAALADRLDRCAVVWTVTDHDRLLPAHQAAAMLPAGARFARSPDGRVLHALGFHVVERWQFTFAQVIRSTRGVAKT</sequence>
<accession>A0ABN9MYS8</accession>
<evidence type="ECO:0000256" key="2">
    <source>
        <dbReference type="ARBA" id="ARBA00022475"/>
    </source>
</evidence>
<reference evidence="9 10" key="1">
    <citation type="submission" date="2023-08" db="EMBL/GenBank/DDBJ databases">
        <authorList>
            <person name="Folkvardsen B D."/>
            <person name="Norman A."/>
        </authorList>
    </citation>
    <scope>NUCLEOTIDE SEQUENCE [LARGE SCALE GENOMIC DNA]</scope>
    <source>
        <strain evidence="9 10">Mu0083</strain>
    </source>
</reference>
<feature type="transmembrane region" description="Helical" evidence="8">
    <location>
        <begin position="266"/>
        <end position="284"/>
    </location>
</feature>
<evidence type="ECO:0000256" key="3">
    <source>
        <dbReference type="ARBA" id="ARBA00022676"/>
    </source>
</evidence>
<dbReference type="EMBL" id="OY726394">
    <property type="protein sequence ID" value="CAJ1497484.1"/>
    <property type="molecule type" value="Genomic_DNA"/>
</dbReference>
<keyword evidence="2" id="KW-1003">Cell membrane</keyword>
<dbReference type="EC" id="2.4.-.-" evidence="9"/>
<name>A0ABN9MYS8_9MYCO</name>
<evidence type="ECO:0000313" key="9">
    <source>
        <dbReference type="EMBL" id="CAJ1497484.1"/>
    </source>
</evidence>
<feature type="transmembrane region" description="Helical" evidence="8">
    <location>
        <begin position="351"/>
        <end position="369"/>
    </location>
</feature>
<keyword evidence="5 8" id="KW-0812">Transmembrane</keyword>
<evidence type="ECO:0000256" key="4">
    <source>
        <dbReference type="ARBA" id="ARBA00022679"/>
    </source>
</evidence>
<evidence type="ECO:0000256" key="5">
    <source>
        <dbReference type="ARBA" id="ARBA00022692"/>
    </source>
</evidence>
<dbReference type="GO" id="GO:0016757">
    <property type="term" value="F:glycosyltransferase activity"/>
    <property type="evidence" value="ECO:0007669"/>
    <property type="project" value="UniProtKB-KW"/>
</dbReference>
<comment type="subcellular location">
    <subcellularLocation>
        <location evidence="1">Cell membrane</location>
        <topology evidence="1">Multi-pass membrane protein</topology>
    </subcellularLocation>
</comment>
<proteinExistence type="predicted"/>
<protein>
    <submittedName>
        <fullName evidence="9">Glycosyltransferase family 39 protein</fullName>
        <ecNumber evidence="9">2.4.-.-</ecNumber>
    </submittedName>
</protein>
<feature type="transmembrane region" description="Helical" evidence="8">
    <location>
        <begin position="119"/>
        <end position="135"/>
    </location>
</feature>
<evidence type="ECO:0000256" key="7">
    <source>
        <dbReference type="ARBA" id="ARBA00023136"/>
    </source>
</evidence>
<keyword evidence="6 8" id="KW-1133">Transmembrane helix</keyword>
<feature type="transmembrane region" description="Helical" evidence="8">
    <location>
        <begin position="147"/>
        <end position="166"/>
    </location>
</feature>
<dbReference type="InterPro" id="IPR050297">
    <property type="entry name" value="LipidA_mod_glycosyltrf_83"/>
</dbReference>
<organism evidence="9 10">
    <name type="scientific">[Mycobacterium] kokjensenii</name>
    <dbReference type="NCBI Taxonomy" id="3064287"/>
    <lineage>
        <taxon>Bacteria</taxon>
        <taxon>Bacillati</taxon>
        <taxon>Actinomycetota</taxon>
        <taxon>Actinomycetes</taxon>
        <taxon>Mycobacteriales</taxon>
        <taxon>Mycobacteriaceae</taxon>
        <taxon>Mycolicibacter</taxon>
    </lineage>
</organism>
<feature type="transmembrane region" description="Helical" evidence="8">
    <location>
        <begin position="323"/>
        <end position="344"/>
    </location>
</feature>
<feature type="transmembrane region" description="Helical" evidence="8">
    <location>
        <begin position="95"/>
        <end position="113"/>
    </location>
</feature>
<dbReference type="PANTHER" id="PTHR33908:SF3">
    <property type="entry name" value="UNDECAPRENYL PHOSPHATE-ALPHA-4-AMINO-4-DEOXY-L-ARABINOSE ARABINOSYL TRANSFERASE"/>
    <property type="match status" value="1"/>
</dbReference>
<dbReference type="PANTHER" id="PTHR33908">
    <property type="entry name" value="MANNOSYLTRANSFERASE YKCB-RELATED"/>
    <property type="match status" value="1"/>
</dbReference>
<feature type="transmembrane region" description="Helical" evidence="8">
    <location>
        <begin position="26"/>
        <end position="45"/>
    </location>
</feature>
<keyword evidence="10" id="KW-1185">Reference proteome</keyword>
<keyword evidence="3 9" id="KW-0328">Glycosyltransferase</keyword>
<keyword evidence="7 8" id="KW-0472">Membrane</keyword>
<gene>
    <name evidence="9" type="ORF">MU0083_001684</name>
</gene>
<evidence type="ECO:0000256" key="8">
    <source>
        <dbReference type="SAM" id="Phobius"/>
    </source>
</evidence>
<keyword evidence="4 9" id="KW-0808">Transferase</keyword>
<evidence type="ECO:0000256" key="1">
    <source>
        <dbReference type="ARBA" id="ARBA00004651"/>
    </source>
</evidence>
<feature type="transmembrane region" description="Helical" evidence="8">
    <location>
        <begin position="296"/>
        <end position="317"/>
    </location>
</feature>
<dbReference type="RefSeq" id="WP_308476679.1">
    <property type="nucleotide sequence ID" value="NZ_OY726394.1"/>
</dbReference>
<dbReference type="Proteomes" id="UP001190336">
    <property type="component" value="Chromosome"/>
</dbReference>